<dbReference type="EnsemblMetazoa" id="AMIN006916-RA">
    <property type="protein sequence ID" value="AMIN006916-PA"/>
    <property type="gene ID" value="AMIN006916"/>
</dbReference>
<keyword evidence="5" id="KW-1185">Reference proteome</keyword>
<reference evidence="4" key="2">
    <citation type="submission" date="2020-05" db="UniProtKB">
        <authorList>
            <consortium name="EnsemblMetazoa"/>
        </authorList>
    </citation>
    <scope>IDENTIFICATION</scope>
    <source>
        <strain evidence="4">MINIMUS1</strain>
    </source>
</reference>
<evidence type="ECO:0000313" key="5">
    <source>
        <dbReference type="Proteomes" id="UP000075920"/>
    </source>
</evidence>
<dbReference type="VEuPathDB" id="VectorBase:AMIN006916"/>
<dbReference type="SUPFAM" id="SSF57889">
    <property type="entry name" value="Cysteine-rich domain"/>
    <property type="match status" value="1"/>
</dbReference>
<evidence type="ECO:0000313" key="4">
    <source>
        <dbReference type="EnsemblMetazoa" id="AMIN006916-PA"/>
    </source>
</evidence>
<keyword evidence="2" id="KW-0862">Zinc</keyword>
<dbReference type="InterPro" id="IPR046349">
    <property type="entry name" value="C1-like_sf"/>
</dbReference>
<keyword evidence="1" id="KW-0479">Metal-binding</keyword>
<organism evidence="4 5">
    <name type="scientific">Anopheles minimus</name>
    <dbReference type="NCBI Taxonomy" id="112268"/>
    <lineage>
        <taxon>Eukaryota</taxon>
        <taxon>Metazoa</taxon>
        <taxon>Ecdysozoa</taxon>
        <taxon>Arthropoda</taxon>
        <taxon>Hexapoda</taxon>
        <taxon>Insecta</taxon>
        <taxon>Pterygota</taxon>
        <taxon>Neoptera</taxon>
        <taxon>Endopterygota</taxon>
        <taxon>Diptera</taxon>
        <taxon>Nematocera</taxon>
        <taxon>Culicoidea</taxon>
        <taxon>Culicidae</taxon>
        <taxon>Anophelinae</taxon>
        <taxon>Anopheles</taxon>
    </lineage>
</organism>
<accession>A0A182W992</accession>
<dbReference type="AlphaFoldDB" id="A0A182W992"/>
<dbReference type="STRING" id="112268.A0A182W992"/>
<reference evidence="5" key="1">
    <citation type="submission" date="2013-03" db="EMBL/GenBank/DDBJ databases">
        <title>The Genome Sequence of Anopheles minimus MINIMUS1.</title>
        <authorList>
            <consortium name="The Broad Institute Genomics Platform"/>
            <person name="Neafsey D.E."/>
            <person name="Walton C."/>
            <person name="Walker B."/>
            <person name="Young S.K."/>
            <person name="Zeng Q."/>
            <person name="Gargeya S."/>
            <person name="Fitzgerald M."/>
            <person name="Haas B."/>
            <person name="Abouelleil A."/>
            <person name="Allen A.W."/>
            <person name="Alvarado L."/>
            <person name="Arachchi H.M."/>
            <person name="Berlin A.M."/>
            <person name="Chapman S.B."/>
            <person name="Gainer-Dewar J."/>
            <person name="Goldberg J."/>
            <person name="Griggs A."/>
            <person name="Gujja S."/>
            <person name="Hansen M."/>
            <person name="Howarth C."/>
            <person name="Imamovic A."/>
            <person name="Ireland A."/>
            <person name="Larimer J."/>
            <person name="McCowan C."/>
            <person name="Murphy C."/>
            <person name="Pearson M."/>
            <person name="Poon T.W."/>
            <person name="Priest M."/>
            <person name="Roberts A."/>
            <person name="Saif S."/>
            <person name="Shea T."/>
            <person name="Sisk P."/>
            <person name="Sykes S."/>
            <person name="Wortman J."/>
            <person name="Nusbaum C."/>
            <person name="Birren B."/>
        </authorList>
    </citation>
    <scope>NUCLEOTIDE SEQUENCE [LARGE SCALE GENOMIC DNA]</scope>
    <source>
        <strain evidence="5">MINIMUS1</strain>
    </source>
</reference>
<evidence type="ECO:0000256" key="2">
    <source>
        <dbReference type="ARBA" id="ARBA00022833"/>
    </source>
</evidence>
<feature type="domain" description="Phorbol-ester/DAG-type" evidence="3">
    <location>
        <begin position="25"/>
        <end position="57"/>
    </location>
</feature>
<dbReference type="InterPro" id="IPR002219">
    <property type="entry name" value="PKC_DAG/PE"/>
</dbReference>
<protein>
    <recommendedName>
        <fullName evidence="3">Phorbol-ester/DAG-type domain-containing protein</fullName>
    </recommendedName>
</protein>
<dbReference type="PROSITE" id="PS50081">
    <property type="entry name" value="ZF_DAG_PE_2"/>
    <property type="match status" value="1"/>
</dbReference>
<evidence type="ECO:0000259" key="3">
    <source>
        <dbReference type="PROSITE" id="PS50081"/>
    </source>
</evidence>
<evidence type="ECO:0000256" key="1">
    <source>
        <dbReference type="ARBA" id="ARBA00022723"/>
    </source>
</evidence>
<dbReference type="Gene3D" id="3.30.60.20">
    <property type="match status" value="1"/>
</dbReference>
<name>A0A182W992_9DIPT</name>
<sequence length="73" mass="8462">MYFTIIVTGFHETWKVNQLLNAQNPHKWQGYTFITPTFCDHCGSMLHGIAHQGLKCQGTTDVTGPVWYWFFLP</sequence>
<dbReference type="Pfam" id="PF00130">
    <property type="entry name" value="C1_1"/>
    <property type="match status" value="1"/>
</dbReference>
<proteinExistence type="predicted"/>
<dbReference type="GO" id="GO:0046872">
    <property type="term" value="F:metal ion binding"/>
    <property type="evidence" value="ECO:0007669"/>
    <property type="project" value="UniProtKB-KW"/>
</dbReference>
<dbReference type="Proteomes" id="UP000075920">
    <property type="component" value="Unassembled WGS sequence"/>
</dbReference>